<evidence type="ECO:0000256" key="3">
    <source>
        <dbReference type="SAM" id="Phobius"/>
    </source>
</evidence>
<protein>
    <recommendedName>
        <fullName evidence="6">CUB domain-containing protein</fullName>
    </recommendedName>
</protein>
<feature type="disulfide bond" evidence="2">
    <location>
        <begin position="143"/>
        <end position="155"/>
    </location>
</feature>
<dbReference type="SUPFAM" id="SSF57424">
    <property type="entry name" value="LDL receptor-like module"/>
    <property type="match status" value="1"/>
</dbReference>
<evidence type="ECO:0000313" key="4">
    <source>
        <dbReference type="EMBL" id="KAK6170424.1"/>
    </source>
</evidence>
<dbReference type="Pfam" id="PF00057">
    <property type="entry name" value="Ldl_recept_a"/>
    <property type="match status" value="1"/>
</dbReference>
<accession>A0AAN8J6R0</accession>
<feature type="transmembrane region" description="Helical" evidence="3">
    <location>
        <begin position="180"/>
        <end position="208"/>
    </location>
</feature>
<comment type="caution">
    <text evidence="2">Lacks conserved residue(s) required for the propagation of feature annotation.</text>
</comment>
<dbReference type="PANTHER" id="PTHR24652">
    <property type="entry name" value="LOW-DENSITY LIPOPROTEIN RECEPTOR CLASS A DOMAIN-CONTAINING PROTEIN 2"/>
    <property type="match status" value="1"/>
</dbReference>
<dbReference type="CDD" id="cd00112">
    <property type="entry name" value="LDLa"/>
    <property type="match status" value="1"/>
</dbReference>
<dbReference type="InterPro" id="IPR023415">
    <property type="entry name" value="LDLR_class-A_CS"/>
</dbReference>
<reference evidence="4 5" key="1">
    <citation type="submission" date="2024-01" db="EMBL/GenBank/DDBJ databases">
        <title>The genome of the rayed Mediterranean limpet Patella caerulea (Linnaeus, 1758).</title>
        <authorList>
            <person name="Anh-Thu Weber A."/>
            <person name="Halstead-Nussloch G."/>
        </authorList>
    </citation>
    <scope>NUCLEOTIDE SEQUENCE [LARGE SCALE GENOMIC DNA]</scope>
    <source>
        <strain evidence="4">AATW-2023a</strain>
        <tissue evidence="4">Whole specimen</tissue>
    </source>
</reference>
<dbReference type="SMART" id="SM00192">
    <property type="entry name" value="LDLa"/>
    <property type="match status" value="1"/>
</dbReference>
<dbReference type="AlphaFoldDB" id="A0AAN8J6R0"/>
<sequence>MVYKEVLIVYTVIASAHSYVEFMDIWCGDTVYVNDADVLTLRPNMFPNKDDKCTVDVQGASTLKTETDLSLQISFLNINVPCDEGKVTIRNVEGGNISLCGNPDSIYQSIGNTASVEFERTDSWSTHTASFDILITKINNGFCSDSEFMCDNGNCISGILKCDGNDNCGDNSDEEMGTCFWTAGTISGISIGVSVFIVVMGCILVLTLRRKRFGRVLYGYNPAQEPIKSQVVAQPYYVLPQAQHTSAPPPYQPAEEEKS</sequence>
<name>A0AAN8J6R0_PATCE</name>
<dbReference type="InterPro" id="IPR002172">
    <property type="entry name" value="LDrepeatLR_classA_rpt"/>
</dbReference>
<evidence type="ECO:0000313" key="5">
    <source>
        <dbReference type="Proteomes" id="UP001347796"/>
    </source>
</evidence>
<dbReference type="InterPro" id="IPR036055">
    <property type="entry name" value="LDL_receptor-like_sf"/>
</dbReference>
<gene>
    <name evidence="4" type="ORF">SNE40_018824</name>
</gene>
<evidence type="ECO:0000256" key="2">
    <source>
        <dbReference type="PROSITE-ProRule" id="PRU00124"/>
    </source>
</evidence>
<keyword evidence="1 2" id="KW-1015">Disulfide bond</keyword>
<keyword evidence="5" id="KW-1185">Reference proteome</keyword>
<comment type="caution">
    <text evidence="4">The sequence shown here is derived from an EMBL/GenBank/DDBJ whole genome shotgun (WGS) entry which is preliminary data.</text>
</comment>
<dbReference type="EMBL" id="JAZGQO010000014">
    <property type="protein sequence ID" value="KAK6170424.1"/>
    <property type="molecule type" value="Genomic_DNA"/>
</dbReference>
<feature type="disulfide bond" evidence="2">
    <location>
        <begin position="150"/>
        <end position="168"/>
    </location>
</feature>
<organism evidence="4 5">
    <name type="scientific">Patella caerulea</name>
    <name type="common">Rayed Mediterranean limpet</name>
    <dbReference type="NCBI Taxonomy" id="87958"/>
    <lineage>
        <taxon>Eukaryota</taxon>
        <taxon>Metazoa</taxon>
        <taxon>Spiralia</taxon>
        <taxon>Lophotrochozoa</taxon>
        <taxon>Mollusca</taxon>
        <taxon>Gastropoda</taxon>
        <taxon>Patellogastropoda</taxon>
        <taxon>Patelloidea</taxon>
        <taxon>Patellidae</taxon>
        <taxon>Patella</taxon>
    </lineage>
</organism>
<dbReference type="Gene3D" id="4.10.400.10">
    <property type="entry name" value="Low-density Lipoprotein Receptor"/>
    <property type="match status" value="1"/>
</dbReference>
<dbReference type="InterPro" id="IPR042333">
    <property type="entry name" value="LRAD2/Mig-13-like"/>
</dbReference>
<proteinExistence type="predicted"/>
<dbReference type="Proteomes" id="UP001347796">
    <property type="component" value="Unassembled WGS sequence"/>
</dbReference>
<evidence type="ECO:0008006" key="6">
    <source>
        <dbReference type="Google" id="ProtNLM"/>
    </source>
</evidence>
<keyword evidence="3" id="KW-0812">Transmembrane</keyword>
<evidence type="ECO:0000256" key="1">
    <source>
        <dbReference type="ARBA" id="ARBA00023157"/>
    </source>
</evidence>
<keyword evidence="3" id="KW-0472">Membrane</keyword>
<dbReference type="PROSITE" id="PS01209">
    <property type="entry name" value="LDLRA_1"/>
    <property type="match status" value="1"/>
</dbReference>
<dbReference type="PROSITE" id="PS50068">
    <property type="entry name" value="LDLRA_2"/>
    <property type="match status" value="1"/>
</dbReference>
<keyword evidence="3" id="KW-1133">Transmembrane helix</keyword>